<evidence type="ECO:0000256" key="1">
    <source>
        <dbReference type="ARBA" id="ARBA00004651"/>
    </source>
</evidence>
<evidence type="ECO:0000256" key="2">
    <source>
        <dbReference type="ARBA" id="ARBA00022448"/>
    </source>
</evidence>
<dbReference type="EMBL" id="JAMYWD010000002">
    <property type="protein sequence ID" value="KAJ4978919.1"/>
    <property type="molecule type" value="Genomic_DNA"/>
</dbReference>
<feature type="transmembrane region" description="Helical" evidence="4">
    <location>
        <begin position="48"/>
        <end position="70"/>
    </location>
</feature>
<evidence type="ECO:0000256" key="4">
    <source>
        <dbReference type="SAM" id="Phobius"/>
    </source>
</evidence>
<proteinExistence type="predicted"/>
<evidence type="ECO:0000313" key="6">
    <source>
        <dbReference type="Proteomes" id="UP001141806"/>
    </source>
</evidence>
<dbReference type="Gene3D" id="1.20.1740.10">
    <property type="entry name" value="Amino acid/polyamine transporter I"/>
    <property type="match status" value="1"/>
</dbReference>
<gene>
    <name evidence="5" type="ORF">NE237_009699</name>
</gene>
<name>A0A9Q0KYE9_9MAGN</name>
<comment type="caution">
    <text evidence="5">The sequence shown here is derived from an EMBL/GenBank/DDBJ whole genome shotgun (WGS) entry which is preliminary data.</text>
</comment>
<sequence>MISICRAKNKSVAIGPGATQLAVILVPLCSLAKILVDPVPWRGHISNLLVSEFLNLFLFFPIFGIDLVLLRPQMRKRYLLLAKDLQIDIMASLYSPFIWSIPKALITAELATTCPNYGGFVICAKEAFGLFWGNLMGIWKFLNGVINNAAYPVLCIDYLKSSSQSLFRVFLALSPFFYPLSSCLSTMTRTSLSWVTPPLPRR</sequence>
<evidence type="ECO:0000313" key="5">
    <source>
        <dbReference type="EMBL" id="KAJ4978919.1"/>
    </source>
</evidence>
<dbReference type="PANTHER" id="PTHR45826">
    <property type="entry name" value="POLYAMINE TRANSPORTER PUT1"/>
    <property type="match status" value="1"/>
</dbReference>
<keyword evidence="4" id="KW-0472">Membrane</keyword>
<keyword evidence="3" id="KW-1003">Cell membrane</keyword>
<protein>
    <submittedName>
        <fullName evidence="5">Uncharacterized protein</fullName>
    </submittedName>
</protein>
<comment type="subcellular location">
    <subcellularLocation>
        <location evidence="1">Cell membrane</location>
        <topology evidence="1">Multi-pass membrane protein</topology>
    </subcellularLocation>
</comment>
<dbReference type="OrthoDB" id="5982228at2759"/>
<dbReference type="Proteomes" id="UP001141806">
    <property type="component" value="Unassembled WGS sequence"/>
</dbReference>
<accession>A0A9Q0KYE9</accession>
<keyword evidence="4" id="KW-0812">Transmembrane</keyword>
<organism evidence="5 6">
    <name type="scientific">Protea cynaroides</name>
    <dbReference type="NCBI Taxonomy" id="273540"/>
    <lineage>
        <taxon>Eukaryota</taxon>
        <taxon>Viridiplantae</taxon>
        <taxon>Streptophyta</taxon>
        <taxon>Embryophyta</taxon>
        <taxon>Tracheophyta</taxon>
        <taxon>Spermatophyta</taxon>
        <taxon>Magnoliopsida</taxon>
        <taxon>Proteales</taxon>
        <taxon>Proteaceae</taxon>
        <taxon>Protea</taxon>
    </lineage>
</organism>
<keyword evidence="4" id="KW-1133">Transmembrane helix</keyword>
<keyword evidence="6" id="KW-1185">Reference proteome</keyword>
<dbReference type="AlphaFoldDB" id="A0A9Q0KYE9"/>
<dbReference type="GO" id="GO:0022857">
    <property type="term" value="F:transmembrane transporter activity"/>
    <property type="evidence" value="ECO:0007669"/>
    <property type="project" value="InterPro"/>
</dbReference>
<reference evidence="5" key="1">
    <citation type="journal article" date="2023" name="Plant J.">
        <title>The genome of the king protea, Protea cynaroides.</title>
        <authorList>
            <person name="Chang J."/>
            <person name="Duong T.A."/>
            <person name="Schoeman C."/>
            <person name="Ma X."/>
            <person name="Roodt D."/>
            <person name="Barker N."/>
            <person name="Li Z."/>
            <person name="Van de Peer Y."/>
            <person name="Mizrachi E."/>
        </authorList>
    </citation>
    <scope>NUCLEOTIDE SEQUENCE</scope>
    <source>
        <tissue evidence="5">Young leaves</tissue>
    </source>
</reference>
<dbReference type="InterPro" id="IPR044566">
    <property type="entry name" value="RMV1-like"/>
</dbReference>
<evidence type="ECO:0000256" key="3">
    <source>
        <dbReference type="ARBA" id="ARBA00022475"/>
    </source>
</evidence>
<feature type="transmembrane region" description="Helical" evidence="4">
    <location>
        <begin position="12"/>
        <end position="36"/>
    </location>
</feature>
<dbReference type="GO" id="GO:0005886">
    <property type="term" value="C:plasma membrane"/>
    <property type="evidence" value="ECO:0007669"/>
    <property type="project" value="UniProtKB-SubCell"/>
</dbReference>
<dbReference type="PANTHER" id="PTHR45826:SF18">
    <property type="entry name" value="NEUTRAL AMINO ACID TRANSPORTER"/>
    <property type="match status" value="1"/>
</dbReference>
<keyword evidence="2" id="KW-0813">Transport</keyword>